<dbReference type="EMBL" id="CACVKT020001876">
    <property type="protein sequence ID" value="CAC5372951.1"/>
    <property type="molecule type" value="Genomic_DNA"/>
</dbReference>
<evidence type="ECO:0000313" key="1">
    <source>
        <dbReference type="EMBL" id="CAC5372951.1"/>
    </source>
</evidence>
<dbReference type="PANTHER" id="PTHR10044:SF139">
    <property type="entry name" value="DEATH-ASSOCIATED INHIBITOR OF APOPTOSIS 2"/>
    <property type="match status" value="1"/>
</dbReference>
<dbReference type="OrthoDB" id="6063402at2759"/>
<gene>
    <name evidence="1" type="ORF">MCOR_10879</name>
</gene>
<dbReference type="Gene3D" id="1.10.1170.10">
    <property type="entry name" value="Inhibitor Of Apoptosis Protein (2mihbC-IAP-1), Chain A"/>
    <property type="match status" value="2"/>
</dbReference>
<dbReference type="GO" id="GO:0005634">
    <property type="term" value="C:nucleus"/>
    <property type="evidence" value="ECO:0007669"/>
    <property type="project" value="TreeGrafter"/>
</dbReference>
<dbReference type="Pfam" id="PF00653">
    <property type="entry name" value="BIR"/>
    <property type="match status" value="2"/>
</dbReference>
<sequence length="186" mass="21725">MLSYKQQHNCLTGRNKLVLHDRMGFDDIPQHPLERLRPMRENYELRLNTFQQWSNTNVSPKELCDDGFYYMGTPDRVQCAFCGVVLSGWRTGDNVHEQHAINFRQCRKVCKYADYEERLASFRNWPQNLPQSPKDLASAGLYYTGERDICKCFMCDGCVCDWEADDVPLTEHTRIFPDCPLSRTIA</sequence>
<dbReference type="InterPro" id="IPR050784">
    <property type="entry name" value="IAP"/>
</dbReference>
<dbReference type="AlphaFoldDB" id="A0A6J8AT92"/>
<organism evidence="1 2">
    <name type="scientific">Mytilus coruscus</name>
    <name type="common">Sea mussel</name>
    <dbReference type="NCBI Taxonomy" id="42192"/>
    <lineage>
        <taxon>Eukaryota</taxon>
        <taxon>Metazoa</taxon>
        <taxon>Spiralia</taxon>
        <taxon>Lophotrochozoa</taxon>
        <taxon>Mollusca</taxon>
        <taxon>Bivalvia</taxon>
        <taxon>Autobranchia</taxon>
        <taxon>Pteriomorphia</taxon>
        <taxon>Mytilida</taxon>
        <taxon>Mytiloidea</taxon>
        <taxon>Mytilidae</taxon>
        <taxon>Mytilinae</taxon>
        <taxon>Mytilus</taxon>
    </lineage>
</organism>
<keyword evidence="2" id="KW-1185">Reference proteome</keyword>
<dbReference type="GO" id="GO:0005737">
    <property type="term" value="C:cytoplasm"/>
    <property type="evidence" value="ECO:0007669"/>
    <property type="project" value="TreeGrafter"/>
</dbReference>
<name>A0A6J8AT92_MYTCO</name>
<reference evidence="1 2" key="1">
    <citation type="submission" date="2020-06" db="EMBL/GenBank/DDBJ databases">
        <authorList>
            <person name="Li R."/>
            <person name="Bekaert M."/>
        </authorList>
    </citation>
    <scope>NUCLEOTIDE SEQUENCE [LARGE SCALE GENOMIC DNA]</scope>
    <source>
        <strain evidence="2">wild</strain>
    </source>
</reference>
<dbReference type="SUPFAM" id="SSF57924">
    <property type="entry name" value="Inhibitor of apoptosis (IAP) repeat"/>
    <property type="match status" value="2"/>
</dbReference>
<dbReference type="GO" id="GO:0051726">
    <property type="term" value="P:regulation of cell cycle"/>
    <property type="evidence" value="ECO:0007669"/>
    <property type="project" value="TreeGrafter"/>
</dbReference>
<dbReference type="PANTHER" id="PTHR10044">
    <property type="entry name" value="INHIBITOR OF APOPTOSIS"/>
    <property type="match status" value="1"/>
</dbReference>
<dbReference type="SMART" id="SM00238">
    <property type="entry name" value="BIR"/>
    <property type="match status" value="2"/>
</dbReference>
<accession>A0A6J8AT92</accession>
<dbReference type="InterPro" id="IPR001370">
    <property type="entry name" value="BIR_rpt"/>
</dbReference>
<evidence type="ECO:0000313" key="2">
    <source>
        <dbReference type="Proteomes" id="UP000507470"/>
    </source>
</evidence>
<dbReference type="PROSITE" id="PS50143">
    <property type="entry name" value="BIR_REPEAT_2"/>
    <property type="match status" value="2"/>
</dbReference>
<proteinExistence type="predicted"/>
<protein>
    <submittedName>
        <fullName evidence="1">Apoptosis inhibitor ORF87</fullName>
    </submittedName>
</protein>
<dbReference type="Proteomes" id="UP000507470">
    <property type="component" value="Unassembled WGS sequence"/>
</dbReference>
<dbReference type="CDD" id="cd00022">
    <property type="entry name" value="BIR"/>
    <property type="match status" value="2"/>
</dbReference>